<dbReference type="SMART" id="SM00297">
    <property type="entry name" value="BROMO"/>
    <property type="match status" value="1"/>
</dbReference>
<proteinExistence type="predicted"/>
<feature type="domain" description="Bromo" evidence="9">
    <location>
        <begin position="223"/>
        <end position="295"/>
    </location>
</feature>
<dbReference type="InterPro" id="IPR038336">
    <property type="entry name" value="NET_sf"/>
</dbReference>
<dbReference type="OrthoDB" id="21449at2759"/>
<dbReference type="EMBL" id="KZ305028">
    <property type="protein sequence ID" value="PIA51337.1"/>
    <property type="molecule type" value="Genomic_DNA"/>
</dbReference>
<dbReference type="EMBL" id="KZ305028">
    <property type="protein sequence ID" value="PIA51340.1"/>
    <property type="molecule type" value="Genomic_DNA"/>
</dbReference>
<dbReference type="PANTHER" id="PTHR46136:SF33">
    <property type="entry name" value="TRANSCRIPTION FACTOR GTE10"/>
    <property type="match status" value="1"/>
</dbReference>
<dbReference type="GO" id="GO:0005634">
    <property type="term" value="C:nucleus"/>
    <property type="evidence" value="ECO:0007669"/>
    <property type="project" value="UniProtKB-SubCell"/>
</dbReference>
<dbReference type="InterPro" id="IPR052442">
    <property type="entry name" value="Env_Response_Regulator"/>
</dbReference>
<evidence type="ECO:0000313" key="11">
    <source>
        <dbReference type="EMBL" id="PIA51341.1"/>
    </source>
</evidence>
<sequence length="785" mass="86613">MERNSLLGYGGHKKSKKHSQKVLDPMTAKRQKSFKGHSSGFSSDYPHAMETMDDSEGLGSSGRIDTGLAASELYNVGRKSISLNDSKSGVFGVPLRVFSLPKLRRSERKELKLRLKAELEQVQVLSKKIAVRSTNGGAFSSASVIHSCSDGQKMPPNQSFQRSSQNLSVPTKKHGSSGQTNGASLKRDTSGRFGGMPQVTPVSTSHVMLMKQCGSLLQSLMSHQMGMGGIFNVPVDVVKFNIPDYFTVIKHPMDLGTVKKNLATGVYSSPFEFYADVKLTFTNAMTYNPPGNQVHNSAAKLKEYFELRWKSIEKKLLANKSKPVQSKSSAVGELEVAKAMPPAKKRKVSSIEHKVKPDIIKRVMTEEEKLKLTRDLEPLIADLPVHIANFLREHTFNATQTGDDEIEIDIEDLSDEVLLTLRKLVDDHLREIQRSQEKAEPCEMEVLNESGLSNSSMQPCKGNTIVDEDVDIGGNDPPVSSYPPVEIEKDGAHKKNKCTSSSSSSSDSGSSSSDSDSGSSSGSESHGAKVSSPAARIKETLGSDEVLDQKTSDLIDPNDGNQAVSGLDQLEQTSQPRTGSTEADSCQDGEIAPSERQASPDKLYRAALLRNRFADTIFKAREKTLVQGEKGDPEKLRREREKLERQQREEKARLQAEARAAEDARRQAEAEYAVEAKRKRELEREAARQALLKMEKSVEINENRQFLEELEMLTVAPAENLPSSVDETSPIHSEDGMGGFKLQGCTNPLEQLGLYMKEEEEEEEEEVEHNTIQDPLTDVEEGEID</sequence>
<keyword evidence="2" id="KW-0805">Transcription regulation</keyword>
<name>A0A2G5E6L9_AQUCA</name>
<evidence type="ECO:0000256" key="8">
    <source>
        <dbReference type="SAM" id="MobiDB-lite"/>
    </source>
</evidence>
<dbReference type="Pfam" id="PF00439">
    <property type="entry name" value="Bromodomain"/>
    <property type="match status" value="1"/>
</dbReference>
<evidence type="ECO:0000259" key="10">
    <source>
        <dbReference type="PROSITE" id="PS51525"/>
    </source>
</evidence>
<dbReference type="InterPro" id="IPR001487">
    <property type="entry name" value="Bromodomain"/>
</dbReference>
<feature type="compositionally biased region" description="Acidic residues" evidence="8">
    <location>
        <begin position="758"/>
        <end position="767"/>
    </location>
</feature>
<accession>A0A2G5E6L9</accession>
<feature type="region of interest" description="Disordered" evidence="8">
    <location>
        <begin position="1"/>
        <end position="60"/>
    </location>
</feature>
<dbReference type="PRINTS" id="PR00503">
    <property type="entry name" value="BROMODOMAIN"/>
</dbReference>
<dbReference type="SUPFAM" id="SSF47370">
    <property type="entry name" value="Bromodomain"/>
    <property type="match status" value="1"/>
</dbReference>
<dbReference type="InterPro" id="IPR027353">
    <property type="entry name" value="NET_dom"/>
</dbReference>
<keyword evidence="6" id="KW-0539">Nucleus</keyword>
<feature type="region of interest" description="Disordered" evidence="8">
    <location>
        <begin position="150"/>
        <end position="195"/>
    </location>
</feature>
<dbReference type="STRING" id="218851.A0A2G5E6L9"/>
<organism evidence="11 12">
    <name type="scientific">Aquilegia coerulea</name>
    <name type="common">Rocky mountain columbine</name>
    <dbReference type="NCBI Taxonomy" id="218851"/>
    <lineage>
        <taxon>Eukaryota</taxon>
        <taxon>Viridiplantae</taxon>
        <taxon>Streptophyta</taxon>
        <taxon>Embryophyta</taxon>
        <taxon>Tracheophyta</taxon>
        <taxon>Spermatophyta</taxon>
        <taxon>Magnoliopsida</taxon>
        <taxon>Ranunculales</taxon>
        <taxon>Ranunculaceae</taxon>
        <taxon>Thalictroideae</taxon>
        <taxon>Aquilegia</taxon>
    </lineage>
</organism>
<dbReference type="Proteomes" id="UP000230069">
    <property type="component" value="Unassembled WGS sequence"/>
</dbReference>
<comment type="subcellular location">
    <subcellularLocation>
        <location evidence="1">Nucleus</location>
    </subcellularLocation>
</comment>
<evidence type="ECO:0000256" key="5">
    <source>
        <dbReference type="ARBA" id="ARBA00023163"/>
    </source>
</evidence>
<dbReference type="Gene3D" id="1.20.1270.220">
    <property type="match status" value="1"/>
</dbReference>
<evidence type="ECO:0000256" key="1">
    <source>
        <dbReference type="ARBA" id="ARBA00004123"/>
    </source>
</evidence>
<feature type="compositionally biased region" description="Polar residues" evidence="8">
    <location>
        <begin position="559"/>
        <end position="584"/>
    </location>
</feature>
<feature type="compositionally biased region" description="Low complexity" evidence="8">
    <location>
        <begin position="500"/>
        <end position="523"/>
    </location>
</feature>
<feature type="region of interest" description="Disordered" evidence="8">
    <location>
        <begin position="624"/>
        <end position="651"/>
    </location>
</feature>
<feature type="compositionally biased region" description="Basic and acidic residues" evidence="8">
    <location>
        <begin position="536"/>
        <end position="553"/>
    </location>
</feature>
<gene>
    <name evidence="11" type="ORF">AQUCO_01100278v1</name>
</gene>
<protein>
    <recommendedName>
        <fullName evidence="13">Bromo domain-containing protein</fullName>
    </recommendedName>
</protein>
<dbReference type="AlphaFoldDB" id="A0A2G5E6L9"/>
<feature type="compositionally biased region" description="Polar residues" evidence="8">
    <location>
        <begin position="721"/>
        <end position="731"/>
    </location>
</feature>
<dbReference type="EMBL" id="KZ305028">
    <property type="protein sequence ID" value="PIA51338.1"/>
    <property type="molecule type" value="Genomic_DNA"/>
</dbReference>
<keyword evidence="5" id="KW-0804">Transcription</keyword>
<reference evidence="11 12" key="1">
    <citation type="submission" date="2017-09" db="EMBL/GenBank/DDBJ databases">
        <title>WGS assembly of Aquilegia coerulea Goldsmith.</title>
        <authorList>
            <person name="Hodges S."/>
            <person name="Kramer E."/>
            <person name="Nordborg M."/>
            <person name="Tomkins J."/>
            <person name="Borevitz J."/>
            <person name="Derieg N."/>
            <person name="Yan J."/>
            <person name="Mihaltcheva S."/>
            <person name="Hayes R.D."/>
            <person name="Rokhsar D."/>
        </authorList>
    </citation>
    <scope>NUCLEOTIDE SEQUENCE [LARGE SCALE GENOMIC DNA]</scope>
    <source>
        <strain evidence="12">cv. Goldsmith</strain>
    </source>
</reference>
<dbReference type="EMBL" id="KZ305028">
    <property type="protein sequence ID" value="PIA51341.1"/>
    <property type="molecule type" value="Genomic_DNA"/>
</dbReference>
<feature type="region of interest" description="Disordered" evidence="8">
    <location>
        <begin position="718"/>
        <end position="745"/>
    </location>
</feature>
<evidence type="ECO:0000259" key="9">
    <source>
        <dbReference type="PROSITE" id="PS50014"/>
    </source>
</evidence>
<dbReference type="PANTHER" id="PTHR46136">
    <property type="entry name" value="TRANSCRIPTION FACTOR GTE8"/>
    <property type="match status" value="1"/>
</dbReference>
<dbReference type="CDD" id="cd05506">
    <property type="entry name" value="Bromo_plant1"/>
    <property type="match status" value="1"/>
</dbReference>
<dbReference type="InterPro" id="IPR037377">
    <property type="entry name" value="GTE_bromo"/>
</dbReference>
<feature type="region of interest" description="Disordered" evidence="8">
    <location>
        <begin position="450"/>
        <end position="601"/>
    </location>
</feature>
<keyword evidence="12" id="KW-1185">Reference proteome</keyword>
<keyword evidence="4 7" id="KW-0103">Bromodomain</keyword>
<evidence type="ECO:0000256" key="6">
    <source>
        <dbReference type="ARBA" id="ARBA00023242"/>
    </source>
</evidence>
<feature type="domain" description="NET" evidence="10">
    <location>
        <begin position="354"/>
        <end position="436"/>
    </location>
</feature>
<dbReference type="InterPro" id="IPR036427">
    <property type="entry name" value="Bromodomain-like_sf"/>
</dbReference>
<evidence type="ECO:0000256" key="4">
    <source>
        <dbReference type="ARBA" id="ARBA00023117"/>
    </source>
</evidence>
<evidence type="ECO:0000256" key="7">
    <source>
        <dbReference type="PROSITE-ProRule" id="PRU00035"/>
    </source>
</evidence>
<dbReference type="PROSITE" id="PS51525">
    <property type="entry name" value="NET"/>
    <property type="match status" value="1"/>
</dbReference>
<dbReference type="Pfam" id="PF17035">
    <property type="entry name" value="BET"/>
    <property type="match status" value="1"/>
</dbReference>
<feature type="compositionally biased region" description="Polar residues" evidence="8">
    <location>
        <begin position="150"/>
        <end position="169"/>
    </location>
</feature>
<feature type="compositionally biased region" description="Basic residues" evidence="8">
    <location>
        <begin position="11"/>
        <end position="20"/>
    </location>
</feature>
<dbReference type="PROSITE" id="PS50014">
    <property type="entry name" value="BROMODOMAIN_2"/>
    <property type="match status" value="1"/>
</dbReference>
<evidence type="ECO:0008006" key="13">
    <source>
        <dbReference type="Google" id="ProtNLM"/>
    </source>
</evidence>
<evidence type="ECO:0000313" key="12">
    <source>
        <dbReference type="Proteomes" id="UP000230069"/>
    </source>
</evidence>
<keyword evidence="3" id="KW-0175">Coiled coil</keyword>
<dbReference type="FunCoup" id="A0A2G5E6L9">
    <property type="interactions" value="292"/>
</dbReference>
<feature type="region of interest" description="Disordered" evidence="8">
    <location>
        <begin position="757"/>
        <end position="785"/>
    </location>
</feature>
<dbReference type="Gene3D" id="1.20.920.10">
    <property type="entry name" value="Bromodomain-like"/>
    <property type="match status" value="1"/>
</dbReference>
<evidence type="ECO:0000256" key="2">
    <source>
        <dbReference type="ARBA" id="ARBA00023015"/>
    </source>
</evidence>
<evidence type="ECO:0000256" key="3">
    <source>
        <dbReference type="ARBA" id="ARBA00023054"/>
    </source>
</evidence>